<evidence type="ECO:0000313" key="1">
    <source>
        <dbReference type="EMBL" id="OBQ44521.1"/>
    </source>
</evidence>
<dbReference type="Proteomes" id="UP000092093">
    <property type="component" value="Unassembled WGS sequence"/>
</dbReference>
<sequence length="67" mass="7825">MTLKIDSHELDRYELRLRLMEDKIIDQRAIINHLVSVIDELKRCNTYGKTKQLSDIADATLQNTPLN</sequence>
<evidence type="ECO:0000313" key="2">
    <source>
        <dbReference type="Proteomes" id="UP000092093"/>
    </source>
</evidence>
<comment type="caution">
    <text evidence="1">The sequence shown here is derived from an EMBL/GenBank/DDBJ whole genome shotgun (WGS) entry which is preliminary data.</text>
</comment>
<proteinExistence type="predicted"/>
<name>A0A1B7X579_APHFL</name>
<gene>
    <name evidence="1" type="ORF">AN484_06440</name>
</gene>
<dbReference type="AlphaFoldDB" id="A0A1B7X579"/>
<organism evidence="1 2">
    <name type="scientific">Aphanizomenon flos-aquae WA102</name>
    <dbReference type="NCBI Taxonomy" id="1710896"/>
    <lineage>
        <taxon>Bacteria</taxon>
        <taxon>Bacillati</taxon>
        <taxon>Cyanobacteriota</taxon>
        <taxon>Cyanophyceae</taxon>
        <taxon>Nostocales</taxon>
        <taxon>Aphanizomenonaceae</taxon>
        <taxon>Aphanizomenon</taxon>
    </lineage>
</organism>
<dbReference type="EMBL" id="LJOW01000020">
    <property type="protein sequence ID" value="OBQ44521.1"/>
    <property type="molecule type" value="Genomic_DNA"/>
</dbReference>
<reference evidence="1 2" key="1">
    <citation type="submission" date="2015-09" db="EMBL/GenBank/DDBJ databases">
        <title>Aphanizomenon flos-aquae WA102.</title>
        <authorList>
            <person name="Driscoll C."/>
        </authorList>
    </citation>
    <scope>NUCLEOTIDE SEQUENCE [LARGE SCALE GENOMIC DNA]</scope>
    <source>
        <strain evidence="1">WA102</strain>
    </source>
</reference>
<accession>A0A1B7X579</accession>
<protein>
    <submittedName>
        <fullName evidence="1">Uncharacterized protein</fullName>
    </submittedName>
</protein>